<evidence type="ECO:0000313" key="1">
    <source>
        <dbReference type="EMBL" id="KAJ5233052.1"/>
    </source>
</evidence>
<dbReference type="Proteomes" id="UP001150941">
    <property type="component" value="Unassembled WGS sequence"/>
</dbReference>
<organism evidence="1 2">
    <name type="scientific">Penicillium chermesinum</name>
    <dbReference type="NCBI Taxonomy" id="63820"/>
    <lineage>
        <taxon>Eukaryota</taxon>
        <taxon>Fungi</taxon>
        <taxon>Dikarya</taxon>
        <taxon>Ascomycota</taxon>
        <taxon>Pezizomycotina</taxon>
        <taxon>Eurotiomycetes</taxon>
        <taxon>Eurotiomycetidae</taxon>
        <taxon>Eurotiales</taxon>
        <taxon>Aspergillaceae</taxon>
        <taxon>Penicillium</taxon>
    </lineage>
</organism>
<gene>
    <name evidence="1" type="ORF">N7468_006008</name>
</gene>
<comment type="caution">
    <text evidence="1">The sequence shown here is derived from an EMBL/GenBank/DDBJ whole genome shotgun (WGS) entry which is preliminary data.</text>
</comment>
<evidence type="ECO:0000313" key="2">
    <source>
        <dbReference type="Proteomes" id="UP001150941"/>
    </source>
</evidence>
<proteinExistence type="predicted"/>
<keyword evidence="2" id="KW-1185">Reference proteome</keyword>
<reference evidence="1" key="1">
    <citation type="submission" date="2022-11" db="EMBL/GenBank/DDBJ databases">
        <authorList>
            <person name="Petersen C."/>
        </authorList>
    </citation>
    <scope>NUCLEOTIDE SEQUENCE</scope>
    <source>
        <strain evidence="1">IBT 19713</strain>
    </source>
</reference>
<protein>
    <submittedName>
        <fullName evidence="1">Uncharacterized protein</fullName>
    </submittedName>
</protein>
<dbReference type="AlphaFoldDB" id="A0A9W9P2P8"/>
<sequence>MATIFTTEHCCNVTRHWVNPLFKLANTTERLFEAEKALQVLVHNRTGWKPLAGPWRPSIRPLSGHKAFNWDRTKHRRVKQQDWRAGQALHSSEE</sequence>
<dbReference type="EMBL" id="JAPQKS010000004">
    <property type="protein sequence ID" value="KAJ5233052.1"/>
    <property type="molecule type" value="Genomic_DNA"/>
</dbReference>
<dbReference type="RefSeq" id="XP_058331044.1">
    <property type="nucleotide sequence ID" value="XM_058475304.1"/>
</dbReference>
<reference evidence="1" key="2">
    <citation type="journal article" date="2023" name="IMA Fungus">
        <title>Comparative genomic study of the Penicillium genus elucidates a diverse pangenome and 15 lateral gene transfer events.</title>
        <authorList>
            <person name="Petersen C."/>
            <person name="Sorensen T."/>
            <person name="Nielsen M.R."/>
            <person name="Sondergaard T.E."/>
            <person name="Sorensen J.L."/>
            <person name="Fitzpatrick D.A."/>
            <person name="Frisvad J.C."/>
            <person name="Nielsen K.L."/>
        </authorList>
    </citation>
    <scope>NUCLEOTIDE SEQUENCE</scope>
    <source>
        <strain evidence="1">IBT 19713</strain>
    </source>
</reference>
<accession>A0A9W9P2P8</accession>
<name>A0A9W9P2P8_9EURO</name>
<dbReference type="GeneID" id="83202607"/>